<dbReference type="KEGG" id="erx:ATZ35_04265"/>
<organism evidence="2 3">
    <name type="scientific">Enterococcus rotai</name>
    <dbReference type="NCBI Taxonomy" id="118060"/>
    <lineage>
        <taxon>Bacteria</taxon>
        <taxon>Bacillati</taxon>
        <taxon>Bacillota</taxon>
        <taxon>Bacilli</taxon>
        <taxon>Lactobacillales</taxon>
        <taxon>Enterococcaceae</taxon>
        <taxon>Enterococcus</taxon>
    </lineage>
</organism>
<name>A0A0U2NNW1_9ENTE</name>
<gene>
    <name evidence="2" type="ORF">ATZ35_04265</name>
</gene>
<accession>A0A0U2NNW1</accession>
<dbReference type="EMBL" id="CP013655">
    <property type="protein sequence ID" value="ALS36402.1"/>
    <property type="molecule type" value="Genomic_DNA"/>
</dbReference>
<evidence type="ECO:0000256" key="1">
    <source>
        <dbReference type="SAM" id="Phobius"/>
    </source>
</evidence>
<dbReference type="Proteomes" id="UP000067523">
    <property type="component" value="Chromosome"/>
</dbReference>
<feature type="transmembrane region" description="Helical" evidence="1">
    <location>
        <begin position="33"/>
        <end position="51"/>
    </location>
</feature>
<evidence type="ECO:0000313" key="3">
    <source>
        <dbReference type="Proteomes" id="UP000067523"/>
    </source>
</evidence>
<protein>
    <submittedName>
        <fullName evidence="2">Uncharacterized protein</fullName>
    </submittedName>
</protein>
<keyword evidence="1" id="KW-0812">Transmembrane</keyword>
<keyword evidence="3" id="KW-1185">Reference proteome</keyword>
<reference evidence="3" key="1">
    <citation type="submission" date="2015-12" db="EMBL/GenBank/DDBJ databases">
        <authorList>
            <person name="Lauer A."/>
            <person name="Humrighouse B."/>
            <person name="Loparev V."/>
            <person name="Shewmaker P.L."/>
            <person name="Whitney A.M."/>
            <person name="McLaughlin R.W."/>
        </authorList>
    </citation>
    <scope>NUCLEOTIDE SEQUENCE [LARGE SCALE GENOMIC DNA]</scope>
    <source>
        <strain evidence="3">LMG 26678</strain>
    </source>
</reference>
<dbReference type="STRING" id="118060.ATZ35_04265"/>
<dbReference type="AlphaFoldDB" id="A0A0U2NNW1"/>
<evidence type="ECO:0000313" key="2">
    <source>
        <dbReference type="EMBL" id="ALS36402.1"/>
    </source>
</evidence>
<keyword evidence="1" id="KW-0472">Membrane</keyword>
<keyword evidence="1" id="KW-1133">Transmembrane helix</keyword>
<proteinExistence type="predicted"/>
<sequence>MENTSYEMCKELNLDELSKLSAVGGQDASAETYGAGGAIVISVTVILYTIGRTMTAAGLC</sequence>
<dbReference type="RefSeq" id="WP_208929645.1">
    <property type="nucleotide sequence ID" value="NZ_CP013655.1"/>
</dbReference>